<name>A0A2X4RB79_9CORY</name>
<reference evidence="3 4" key="1">
    <citation type="submission" date="2018-06" db="EMBL/GenBank/DDBJ databases">
        <authorList>
            <consortium name="Pathogen Informatics"/>
            <person name="Doyle S."/>
        </authorList>
    </citation>
    <scope>NUCLEOTIDE SEQUENCE [LARGE SCALE GENOMIC DNA]</scope>
    <source>
        <strain evidence="3 4">NCTC10288</strain>
    </source>
</reference>
<dbReference type="Proteomes" id="UP000249264">
    <property type="component" value="Chromosome 1"/>
</dbReference>
<keyword evidence="1" id="KW-1133">Transmembrane helix</keyword>
<evidence type="ECO:0000313" key="3">
    <source>
        <dbReference type="EMBL" id="SQH99133.1"/>
    </source>
</evidence>
<dbReference type="EMBL" id="CP065689">
    <property type="protein sequence ID" value="QPS59414.1"/>
    <property type="molecule type" value="Genomic_DNA"/>
</dbReference>
<evidence type="ECO:0000313" key="4">
    <source>
        <dbReference type="Proteomes" id="UP000249264"/>
    </source>
</evidence>
<dbReference type="Proteomes" id="UP000594905">
    <property type="component" value="Chromosome"/>
</dbReference>
<feature type="transmembrane region" description="Helical" evidence="1">
    <location>
        <begin position="7"/>
        <end position="29"/>
    </location>
</feature>
<reference evidence="2 5" key="2">
    <citation type="submission" date="2020-12" db="EMBL/GenBank/DDBJ databases">
        <title>FDA dAtabase for Regulatory Grade micrObial Sequences (FDA-ARGOS): Supporting development and validation of Infectious Disease Dx tests.</title>
        <authorList>
            <person name="Sproer C."/>
            <person name="Gronow S."/>
            <person name="Severitt S."/>
            <person name="Schroder I."/>
            <person name="Tallon L."/>
            <person name="Sadzewicz L."/>
            <person name="Zhao X."/>
            <person name="Boylan J."/>
            <person name="Ott S."/>
            <person name="Bowen H."/>
            <person name="Vavikolanu K."/>
            <person name="Mehta A."/>
            <person name="Aluvathingal J."/>
            <person name="Nadendla S."/>
            <person name="Lowell S."/>
            <person name="Myers T."/>
            <person name="Yan Y."/>
            <person name="Sichtig H."/>
        </authorList>
    </citation>
    <scope>NUCLEOTIDE SEQUENCE [LARGE SCALE GENOMIC DNA]</scope>
    <source>
        <strain evidence="2 5">FDAARGOS_894</strain>
    </source>
</reference>
<keyword evidence="5" id="KW-1185">Reference proteome</keyword>
<gene>
    <name evidence="2" type="ORF">I6G51_11125</name>
    <name evidence="3" type="ORF">NCTC10288_00659</name>
</gene>
<keyword evidence="1" id="KW-0812">Transmembrane</keyword>
<accession>A0A2X4RB79</accession>
<evidence type="ECO:0000313" key="5">
    <source>
        <dbReference type="Proteomes" id="UP000594905"/>
    </source>
</evidence>
<evidence type="ECO:0000313" key="2">
    <source>
        <dbReference type="EMBL" id="QPS59414.1"/>
    </source>
</evidence>
<dbReference type="AlphaFoldDB" id="A0A2X4RB79"/>
<dbReference type="GeneID" id="70782587"/>
<evidence type="ECO:0000256" key="1">
    <source>
        <dbReference type="SAM" id="Phobius"/>
    </source>
</evidence>
<dbReference type="EMBL" id="LS483460">
    <property type="protein sequence ID" value="SQH99133.1"/>
    <property type="molecule type" value="Genomic_DNA"/>
</dbReference>
<feature type="transmembrane region" description="Helical" evidence="1">
    <location>
        <begin position="35"/>
        <end position="52"/>
    </location>
</feature>
<protein>
    <submittedName>
        <fullName evidence="3">Uncharacterized protein</fullName>
    </submittedName>
</protein>
<sequence length="145" mass="15858">MQSNGKLTYLTALIAHFICALVGAILAFAQHLETGIGFIAIALAVVPAIGHLRMRRQLAATRTLISHEPPVSATTQAQYLQQIEGALVSTQSLINSLESAQTRQDQVTNETKAELQELAQHAMAVHREARLARLLNETTRKELSH</sequence>
<proteinExistence type="predicted"/>
<dbReference type="RefSeq" id="WP_039676329.1">
    <property type="nucleotide sequence ID" value="NZ_CP065689.1"/>
</dbReference>
<organism evidence="3 4">
    <name type="scientific">Corynebacterium minutissimum</name>
    <dbReference type="NCBI Taxonomy" id="38301"/>
    <lineage>
        <taxon>Bacteria</taxon>
        <taxon>Bacillati</taxon>
        <taxon>Actinomycetota</taxon>
        <taxon>Actinomycetes</taxon>
        <taxon>Mycobacteriales</taxon>
        <taxon>Corynebacteriaceae</taxon>
        <taxon>Corynebacterium</taxon>
    </lineage>
</organism>
<keyword evidence="1" id="KW-0472">Membrane</keyword>
<dbReference type="KEGG" id="cmin:NCTC10288_00659"/>